<gene>
    <name evidence="1" type="ORF">MUN79_16785</name>
</gene>
<dbReference type="Pfam" id="PF13563">
    <property type="entry name" value="2_5_RNA_ligase2"/>
    <property type="match status" value="1"/>
</dbReference>
<dbReference type="KEGG" id="hcu:MUN79_16785"/>
<dbReference type="RefSeq" id="WP_244673814.1">
    <property type="nucleotide sequence ID" value="NZ_CP095046.1"/>
</dbReference>
<keyword evidence="2" id="KW-1185">Reference proteome</keyword>
<dbReference type="EMBL" id="CP095046">
    <property type="protein sequence ID" value="UOQ70392.1"/>
    <property type="molecule type" value="Genomic_DNA"/>
</dbReference>
<organism evidence="1 2">
    <name type="scientific">Hymenobacter cellulosilyticus</name>
    <dbReference type="NCBI Taxonomy" id="2932248"/>
    <lineage>
        <taxon>Bacteria</taxon>
        <taxon>Pseudomonadati</taxon>
        <taxon>Bacteroidota</taxon>
        <taxon>Cytophagia</taxon>
        <taxon>Cytophagales</taxon>
        <taxon>Hymenobacteraceae</taxon>
        <taxon>Hymenobacter</taxon>
    </lineage>
</organism>
<name>A0A8T9Q0J5_9BACT</name>
<proteinExistence type="predicted"/>
<sequence>MNLPAYYAAMRQAAFQQLRQGLPELDPLLHSAADTRRGITLLARPPAAIAAAIEQVLADIRQTEPEQYYYPAADLHLTVLSIISCYRGFTLQAIDPALYQQAVQAIVQPVRPFTVRFAGLTASPGAILVQGFPVGEGLSELRSRVREFFRHSSLQQSIDQRYSIQTAHATVARFTSPLHNPARLIQKIEQYEHHVFGDFEVGAVELVFNDWYQRAGTTVLLGKYPLG</sequence>
<evidence type="ECO:0000313" key="1">
    <source>
        <dbReference type="EMBL" id="UOQ70392.1"/>
    </source>
</evidence>
<evidence type="ECO:0000313" key="2">
    <source>
        <dbReference type="Proteomes" id="UP000831796"/>
    </source>
</evidence>
<accession>A0A8T9Q0J5</accession>
<dbReference type="InterPro" id="IPR009097">
    <property type="entry name" value="Cyclic_Pdiesterase"/>
</dbReference>
<dbReference type="Gene3D" id="3.90.1140.10">
    <property type="entry name" value="Cyclic phosphodiesterase"/>
    <property type="match status" value="1"/>
</dbReference>
<protein>
    <submittedName>
        <fullName evidence="1">Mutarotase</fullName>
    </submittedName>
</protein>
<dbReference type="AlphaFoldDB" id="A0A8T9Q0J5"/>
<dbReference type="SUPFAM" id="SSF55144">
    <property type="entry name" value="LigT-like"/>
    <property type="match status" value="1"/>
</dbReference>
<dbReference type="Proteomes" id="UP000831796">
    <property type="component" value="Chromosome"/>
</dbReference>
<reference evidence="1" key="1">
    <citation type="submission" date="2022-04" db="EMBL/GenBank/DDBJ databases">
        <title>Hymenobacter sp. isolated from the air.</title>
        <authorList>
            <person name="Won M."/>
            <person name="Lee C.-M."/>
            <person name="Woen H.-Y."/>
            <person name="Kwon S.-W."/>
        </authorList>
    </citation>
    <scope>NUCLEOTIDE SEQUENCE</scope>
    <source>
        <strain evidence="1">5116S-3</strain>
    </source>
</reference>